<dbReference type="EMBL" id="VOIH02000007">
    <property type="protein sequence ID" value="KAF3442776.1"/>
    <property type="molecule type" value="Genomic_DNA"/>
</dbReference>
<name>A0A8K0MDN0_9ROSA</name>
<comment type="caution">
    <text evidence="2">The sequence shown here is derived from an EMBL/GenBank/DDBJ whole genome shotgun (WGS) entry which is preliminary data.</text>
</comment>
<evidence type="ECO:0008006" key="4">
    <source>
        <dbReference type="Google" id="ProtNLM"/>
    </source>
</evidence>
<dbReference type="OrthoDB" id="1914474at2759"/>
<evidence type="ECO:0000256" key="1">
    <source>
        <dbReference type="SAM" id="MobiDB-lite"/>
    </source>
</evidence>
<feature type="region of interest" description="Disordered" evidence="1">
    <location>
        <begin position="1"/>
        <end position="35"/>
    </location>
</feature>
<dbReference type="InterPro" id="IPR053346">
    <property type="entry name" value="Fra_a_1-associated"/>
</dbReference>
<dbReference type="PANTHER" id="PTHR35722">
    <property type="entry name" value="MAL D 1-ASSOCIATED PROTEIN"/>
    <property type="match status" value="1"/>
</dbReference>
<evidence type="ECO:0000313" key="3">
    <source>
        <dbReference type="Proteomes" id="UP000796880"/>
    </source>
</evidence>
<sequence>MGWIWSDEPDGLSSSVCALSDYQSPNPSSDGDRCSTRKVVRSQCKTEEVEPGKFIRKCNKTEEILRDCVGRSVEVVESNREYSEEDVTDEVLKGSLSVESGVFDFPGLRSDIDAIERSLFDGLSRFFGAAEEMKDGFFNAFGGPHVFGGESSSSPAFRRRTGVPFDNHPQPHEPKNPESDSDSGGNIDLSGLARDV</sequence>
<feature type="compositionally biased region" description="Polar residues" evidence="1">
    <location>
        <begin position="12"/>
        <end position="29"/>
    </location>
</feature>
<feature type="region of interest" description="Disordered" evidence="1">
    <location>
        <begin position="151"/>
        <end position="196"/>
    </location>
</feature>
<proteinExistence type="predicted"/>
<dbReference type="Proteomes" id="UP000796880">
    <property type="component" value="Unassembled WGS sequence"/>
</dbReference>
<evidence type="ECO:0000313" key="2">
    <source>
        <dbReference type="EMBL" id="KAF3442776.1"/>
    </source>
</evidence>
<dbReference type="PANTHER" id="PTHR35722:SF1">
    <property type="entry name" value="MAL D 1-ASSOCIATED PROTEIN"/>
    <property type="match status" value="1"/>
</dbReference>
<accession>A0A8K0MDN0</accession>
<keyword evidence="3" id="KW-1185">Reference proteome</keyword>
<dbReference type="AlphaFoldDB" id="A0A8K0MDN0"/>
<protein>
    <recommendedName>
        <fullName evidence="4">Mal d 1-associated protein</fullName>
    </recommendedName>
</protein>
<feature type="compositionally biased region" description="Basic and acidic residues" evidence="1">
    <location>
        <begin position="169"/>
        <end position="178"/>
    </location>
</feature>
<reference evidence="2" key="1">
    <citation type="submission" date="2020-03" db="EMBL/GenBank/DDBJ databases">
        <title>A high-quality chromosome-level genome assembly of a woody plant with both climbing and erect habits, Rhamnella rubrinervis.</title>
        <authorList>
            <person name="Lu Z."/>
            <person name="Yang Y."/>
            <person name="Zhu X."/>
            <person name="Sun Y."/>
        </authorList>
    </citation>
    <scope>NUCLEOTIDE SEQUENCE</scope>
    <source>
        <strain evidence="2">BYM</strain>
        <tissue evidence="2">Leaf</tissue>
    </source>
</reference>
<organism evidence="2 3">
    <name type="scientific">Rhamnella rubrinervis</name>
    <dbReference type="NCBI Taxonomy" id="2594499"/>
    <lineage>
        <taxon>Eukaryota</taxon>
        <taxon>Viridiplantae</taxon>
        <taxon>Streptophyta</taxon>
        <taxon>Embryophyta</taxon>
        <taxon>Tracheophyta</taxon>
        <taxon>Spermatophyta</taxon>
        <taxon>Magnoliopsida</taxon>
        <taxon>eudicotyledons</taxon>
        <taxon>Gunneridae</taxon>
        <taxon>Pentapetalae</taxon>
        <taxon>rosids</taxon>
        <taxon>fabids</taxon>
        <taxon>Rosales</taxon>
        <taxon>Rhamnaceae</taxon>
        <taxon>rhamnoid group</taxon>
        <taxon>Rhamneae</taxon>
        <taxon>Rhamnella</taxon>
    </lineage>
</organism>
<gene>
    <name evidence="2" type="ORF">FNV43_RR16693</name>
</gene>